<dbReference type="InterPro" id="IPR001304">
    <property type="entry name" value="C-type_lectin-like"/>
</dbReference>
<dbReference type="SUPFAM" id="SSF56436">
    <property type="entry name" value="C-type lectin-like"/>
    <property type="match status" value="1"/>
</dbReference>
<feature type="chain" id="PRO_5046531500" evidence="4">
    <location>
        <begin position="19"/>
        <end position="166"/>
    </location>
</feature>
<dbReference type="GeneID" id="117657073"/>
<organism evidence="6 7">
    <name type="scientific">Pantherophis guttatus</name>
    <name type="common">Corn snake</name>
    <name type="synonym">Elaphe guttata</name>
    <dbReference type="NCBI Taxonomy" id="94885"/>
    <lineage>
        <taxon>Eukaryota</taxon>
        <taxon>Metazoa</taxon>
        <taxon>Chordata</taxon>
        <taxon>Craniata</taxon>
        <taxon>Vertebrata</taxon>
        <taxon>Euteleostomi</taxon>
        <taxon>Lepidosauria</taxon>
        <taxon>Squamata</taxon>
        <taxon>Bifurcata</taxon>
        <taxon>Unidentata</taxon>
        <taxon>Episquamata</taxon>
        <taxon>Toxicofera</taxon>
        <taxon>Serpentes</taxon>
        <taxon>Colubroidea</taxon>
        <taxon>Colubridae</taxon>
        <taxon>Colubrinae</taxon>
        <taxon>Pantherophis</taxon>
    </lineage>
</organism>
<evidence type="ECO:0000256" key="1">
    <source>
        <dbReference type="ARBA" id="ARBA00004613"/>
    </source>
</evidence>
<dbReference type="PRINTS" id="PR01504">
    <property type="entry name" value="PNCREATITSAP"/>
</dbReference>
<dbReference type="PROSITE" id="PS50041">
    <property type="entry name" value="C_TYPE_LECTIN_2"/>
    <property type="match status" value="1"/>
</dbReference>
<gene>
    <name evidence="7" type="primary">LOC117657073</name>
</gene>
<feature type="signal peptide" evidence="4">
    <location>
        <begin position="1"/>
        <end position="18"/>
    </location>
</feature>
<comment type="subcellular location">
    <subcellularLocation>
        <location evidence="1">Secreted</location>
    </subcellularLocation>
</comment>
<accession>A0ABM3Z8K4</accession>
<dbReference type="Pfam" id="PF00059">
    <property type="entry name" value="Lectin_C"/>
    <property type="match status" value="1"/>
</dbReference>
<dbReference type="InterPro" id="IPR018378">
    <property type="entry name" value="C-type_lectin_CS"/>
</dbReference>
<dbReference type="PANTHER" id="PTHR22803">
    <property type="entry name" value="MANNOSE, PHOSPHOLIPASE, LECTIN RECEPTOR RELATED"/>
    <property type="match status" value="1"/>
</dbReference>
<evidence type="ECO:0000256" key="2">
    <source>
        <dbReference type="ARBA" id="ARBA00022525"/>
    </source>
</evidence>
<evidence type="ECO:0000259" key="5">
    <source>
        <dbReference type="PROSITE" id="PS50041"/>
    </source>
</evidence>
<dbReference type="RefSeq" id="XP_060544692.1">
    <property type="nucleotide sequence ID" value="XM_060688709.1"/>
</dbReference>
<reference evidence="7" key="1">
    <citation type="submission" date="2025-08" db="UniProtKB">
        <authorList>
            <consortium name="RefSeq"/>
        </authorList>
    </citation>
    <scope>IDENTIFICATION</scope>
    <source>
        <tissue evidence="7">Blood</tissue>
    </source>
</reference>
<evidence type="ECO:0000313" key="7">
    <source>
        <dbReference type="RefSeq" id="XP_060544692.1"/>
    </source>
</evidence>
<dbReference type="SMART" id="SM00034">
    <property type="entry name" value="CLECT"/>
    <property type="match status" value="1"/>
</dbReference>
<dbReference type="PROSITE" id="PS00615">
    <property type="entry name" value="C_TYPE_LECTIN_1"/>
    <property type="match status" value="1"/>
</dbReference>
<dbReference type="InterPro" id="IPR050111">
    <property type="entry name" value="C-type_lectin/snaclec_domain"/>
</dbReference>
<protein>
    <submittedName>
        <fullName evidence="7">C-type lectin lectoxin-Phi1-like</fullName>
    </submittedName>
</protein>
<keyword evidence="3" id="KW-1015">Disulfide bond</keyword>
<feature type="domain" description="C-type lectin" evidence="5">
    <location>
        <begin position="38"/>
        <end position="162"/>
    </location>
</feature>
<keyword evidence="2" id="KW-0964">Secreted</keyword>
<dbReference type="InterPro" id="IPR016186">
    <property type="entry name" value="C-type_lectin-like/link_sf"/>
</dbReference>
<sequence length="166" mass="19426">MLLITCFIFGLLGSLTWAEDPKARTACPSGSFANKEQSQWYCYKFYEDVFTFQEAEEECQFKCKGHLASFTSDAQARYVNAYISKENLEKNWVWIGLQRLPTSDMNTGWRWNDGTRSSYTRWRSGDPNNMDKNEFCVALSPQTEHLKWVDIDCNKKLPFLCKWRPA</sequence>
<dbReference type="InterPro" id="IPR016187">
    <property type="entry name" value="CTDL_fold"/>
</dbReference>
<keyword evidence="4" id="KW-0732">Signal</keyword>
<dbReference type="Proteomes" id="UP001652622">
    <property type="component" value="Unplaced"/>
</dbReference>
<keyword evidence="6" id="KW-1185">Reference proteome</keyword>
<proteinExistence type="predicted"/>
<evidence type="ECO:0000313" key="6">
    <source>
        <dbReference type="Proteomes" id="UP001652622"/>
    </source>
</evidence>
<dbReference type="Gene3D" id="3.10.100.10">
    <property type="entry name" value="Mannose-Binding Protein A, subunit A"/>
    <property type="match status" value="1"/>
</dbReference>
<name>A0ABM3Z8K4_PANGU</name>
<evidence type="ECO:0000256" key="3">
    <source>
        <dbReference type="ARBA" id="ARBA00023157"/>
    </source>
</evidence>
<evidence type="ECO:0000256" key="4">
    <source>
        <dbReference type="SAM" id="SignalP"/>
    </source>
</evidence>